<dbReference type="RefSeq" id="WP_111372173.1">
    <property type="nucleotide sequence ID" value="NZ_CP029480.1"/>
</dbReference>
<dbReference type="GO" id="GO:0022857">
    <property type="term" value="F:transmembrane transporter activity"/>
    <property type="evidence" value="ECO:0007669"/>
    <property type="project" value="InterPro"/>
</dbReference>
<dbReference type="OrthoDB" id="1375727at2"/>
<feature type="transmembrane region" description="Helical" evidence="8">
    <location>
        <begin position="21"/>
        <end position="41"/>
    </location>
</feature>
<evidence type="ECO:0000256" key="6">
    <source>
        <dbReference type="ARBA" id="ARBA00023136"/>
    </source>
</evidence>
<reference evidence="9 10" key="1">
    <citation type="submission" date="2018-05" db="EMBL/GenBank/DDBJ databases">
        <title>Complete genome sequence of Arcticibacterium luteifluviistationis SM1504T, a cytophagaceae bacterium isolated from Arctic surface seawater.</title>
        <authorList>
            <person name="Li Y."/>
            <person name="Qin Q.-L."/>
        </authorList>
    </citation>
    <scope>NUCLEOTIDE SEQUENCE [LARGE SCALE GENOMIC DNA]</scope>
    <source>
        <strain evidence="9 10">SM1504</strain>
    </source>
</reference>
<dbReference type="EMBL" id="CP029480">
    <property type="protein sequence ID" value="AWV98980.1"/>
    <property type="molecule type" value="Genomic_DNA"/>
</dbReference>
<name>A0A2Z4GD02_9BACT</name>
<dbReference type="GO" id="GO:0005886">
    <property type="term" value="C:plasma membrane"/>
    <property type="evidence" value="ECO:0007669"/>
    <property type="project" value="UniProtKB-SubCell"/>
</dbReference>
<comment type="similarity">
    <text evidence="2 7">Belongs to the ExbD/TolR family.</text>
</comment>
<proteinExistence type="inferred from homology"/>
<keyword evidence="6 8" id="KW-0472">Membrane</keyword>
<dbReference type="KEGG" id="als:DJ013_12705"/>
<keyword evidence="5 8" id="KW-1133">Transmembrane helix</keyword>
<evidence type="ECO:0000256" key="7">
    <source>
        <dbReference type="RuleBase" id="RU003879"/>
    </source>
</evidence>
<protein>
    <submittedName>
        <fullName evidence="9">Biopolymer transporter ExbD</fullName>
    </submittedName>
</protein>
<keyword evidence="7" id="KW-0653">Protein transport</keyword>
<evidence type="ECO:0000256" key="8">
    <source>
        <dbReference type="SAM" id="Phobius"/>
    </source>
</evidence>
<evidence type="ECO:0000256" key="5">
    <source>
        <dbReference type="ARBA" id="ARBA00022989"/>
    </source>
</evidence>
<evidence type="ECO:0000256" key="3">
    <source>
        <dbReference type="ARBA" id="ARBA00022475"/>
    </source>
</evidence>
<dbReference type="Proteomes" id="UP000249873">
    <property type="component" value="Chromosome"/>
</dbReference>
<keyword evidence="3" id="KW-1003">Cell membrane</keyword>
<accession>A0A2Z4GD02</accession>
<evidence type="ECO:0000313" key="9">
    <source>
        <dbReference type="EMBL" id="AWV98980.1"/>
    </source>
</evidence>
<keyword evidence="4 7" id="KW-0812">Transmembrane</keyword>
<keyword evidence="7" id="KW-0813">Transport</keyword>
<keyword evidence="10" id="KW-1185">Reference proteome</keyword>
<organism evidence="9 10">
    <name type="scientific">Arcticibacterium luteifluviistationis</name>
    <dbReference type="NCBI Taxonomy" id="1784714"/>
    <lineage>
        <taxon>Bacteria</taxon>
        <taxon>Pseudomonadati</taxon>
        <taxon>Bacteroidota</taxon>
        <taxon>Cytophagia</taxon>
        <taxon>Cytophagales</taxon>
        <taxon>Leadbetterellaceae</taxon>
        <taxon>Arcticibacterium</taxon>
    </lineage>
</organism>
<evidence type="ECO:0000256" key="2">
    <source>
        <dbReference type="ARBA" id="ARBA00005811"/>
    </source>
</evidence>
<gene>
    <name evidence="9" type="ORF">DJ013_12705</name>
</gene>
<dbReference type="Pfam" id="PF02472">
    <property type="entry name" value="ExbD"/>
    <property type="match status" value="1"/>
</dbReference>
<comment type="subcellular location">
    <subcellularLocation>
        <location evidence="1">Cell membrane</location>
        <topology evidence="1">Single-pass membrane protein</topology>
    </subcellularLocation>
    <subcellularLocation>
        <location evidence="7">Cell membrane</location>
        <topology evidence="7">Single-pass type II membrane protein</topology>
    </subcellularLocation>
</comment>
<dbReference type="PANTHER" id="PTHR30558">
    <property type="entry name" value="EXBD MEMBRANE COMPONENT OF PMF-DRIVEN MACROMOLECULE IMPORT SYSTEM"/>
    <property type="match status" value="1"/>
</dbReference>
<dbReference type="GO" id="GO:0015031">
    <property type="term" value="P:protein transport"/>
    <property type="evidence" value="ECO:0007669"/>
    <property type="project" value="UniProtKB-KW"/>
</dbReference>
<sequence>MKLKRQRKFHAEVQTSALNDIMFFLLLFFLIVATLGSPNVIKLMLPQSDDSTHDVSKAPVNLSITEEKLYYIDRQAVPFPALEQALMEATEGMEEPTVILRAASSLTIQDLVDVMGMGARLRIRMVLATEQN</sequence>
<evidence type="ECO:0000256" key="1">
    <source>
        <dbReference type="ARBA" id="ARBA00004162"/>
    </source>
</evidence>
<dbReference type="AlphaFoldDB" id="A0A2Z4GD02"/>
<dbReference type="InterPro" id="IPR003400">
    <property type="entry name" value="ExbD"/>
</dbReference>
<evidence type="ECO:0000256" key="4">
    <source>
        <dbReference type="ARBA" id="ARBA00022692"/>
    </source>
</evidence>
<evidence type="ECO:0000313" key="10">
    <source>
        <dbReference type="Proteomes" id="UP000249873"/>
    </source>
</evidence>
<dbReference type="Gene3D" id="3.30.420.270">
    <property type="match status" value="1"/>
</dbReference>